<keyword evidence="4" id="KW-1185">Reference proteome</keyword>
<dbReference type="InterPro" id="IPR007484">
    <property type="entry name" value="Peptidase_M28"/>
</dbReference>
<dbReference type="Gene3D" id="3.50.30.30">
    <property type="match status" value="1"/>
</dbReference>
<protein>
    <submittedName>
        <fullName evidence="3">M28 family peptidase</fullName>
    </submittedName>
</protein>
<dbReference type="Pfam" id="PF04389">
    <property type="entry name" value="Peptidase_M28"/>
    <property type="match status" value="1"/>
</dbReference>
<reference evidence="3 4" key="1">
    <citation type="submission" date="2020-05" db="EMBL/GenBank/DDBJ databases">
        <title>Hymenobacter terrestris sp. nov. and Hymenobacter lapidiphilus sp. nov., isolated from regoliths in Antarctica.</title>
        <authorList>
            <person name="Sedlacek I."/>
            <person name="Pantucek R."/>
            <person name="Zeman M."/>
            <person name="Holochova P."/>
            <person name="Kralova S."/>
            <person name="Stankova E."/>
            <person name="Sedo O."/>
            <person name="Micenkova L."/>
            <person name="Svec P."/>
            <person name="Gupta V."/>
            <person name="Sood U."/>
            <person name="Korpole U.S."/>
            <person name="Lal R."/>
        </authorList>
    </citation>
    <scope>NUCLEOTIDE SEQUENCE [LARGE SCALE GENOMIC DNA]</scope>
    <source>
        <strain evidence="3 4">P5252</strain>
    </source>
</reference>
<sequence>MKFPTLLPVLLLPAFGAAAQTTSPAALNLPKPVRRALAQVRPEAMRAHVAYLADDRLLGRKPGTPGYQLAVDYVVAQLKERGVEPAGENGGFTQRVRLRRATVRPGASASYQSGTGAAGLPLDAISLLPHPEQPTAQLPATGLVFAGYGISAPQQNYDDYQGLDARGKVVVVLRGAPPAFPSTVAAASQDQTQIVRTAAAHGAVGVLFATLRAAPGGPARLASSTSVLGADGKVAAARGFVSGPAGVALTGTLSAAGLQSLLRAAASDTAQIMPRLRASQPAPLALPGTLSARWESAYQDFDSYNVVGKITGSAPQLRDEYVVHSAHLDHLGVGAPVRGDSIYNGAHDNATGVASVLEIAGVYSRLKQKPARSILFVLQTGEELGLLGSAYFAARPTVPAASLVANVNTDMPTLIAPLLSVVPLGAQHSTLAGPVAQAAAYLQLTIEDDPEPEQNRFIRSDQYSFVAQGIPALHLKYGNRTPDGRNNLSEQVKQWRALTYHKPQDDMSGTFDFEAGRIYLQLNFLVGYLVARNPERPRWNPGDYFGQQFGGQK</sequence>
<dbReference type="PANTHER" id="PTHR12147">
    <property type="entry name" value="METALLOPEPTIDASE M28 FAMILY MEMBER"/>
    <property type="match status" value="1"/>
</dbReference>
<accession>A0ABX2Q2E2</accession>
<evidence type="ECO:0000256" key="1">
    <source>
        <dbReference type="SAM" id="SignalP"/>
    </source>
</evidence>
<evidence type="ECO:0000313" key="3">
    <source>
        <dbReference type="EMBL" id="NVO85131.1"/>
    </source>
</evidence>
<dbReference type="RefSeq" id="WP_176899804.1">
    <property type="nucleotide sequence ID" value="NZ_JABKAV010000022.1"/>
</dbReference>
<dbReference type="EMBL" id="JABKAV010000022">
    <property type="protein sequence ID" value="NVO85131.1"/>
    <property type="molecule type" value="Genomic_DNA"/>
</dbReference>
<evidence type="ECO:0000259" key="2">
    <source>
        <dbReference type="Pfam" id="PF04389"/>
    </source>
</evidence>
<gene>
    <name evidence="3" type="ORF">HW556_09595</name>
</gene>
<name>A0ABX2Q2E2_9BACT</name>
<keyword evidence="1" id="KW-0732">Signal</keyword>
<dbReference type="InterPro" id="IPR045175">
    <property type="entry name" value="M28_fam"/>
</dbReference>
<feature type="domain" description="Peptidase M28" evidence="2">
    <location>
        <begin position="305"/>
        <end position="508"/>
    </location>
</feature>
<dbReference type="SUPFAM" id="SSF53187">
    <property type="entry name" value="Zn-dependent exopeptidases"/>
    <property type="match status" value="1"/>
</dbReference>
<organism evidence="3 4">
    <name type="scientific">Hymenobacter terrestris</name>
    <dbReference type="NCBI Taxonomy" id="2748310"/>
    <lineage>
        <taxon>Bacteria</taxon>
        <taxon>Pseudomonadati</taxon>
        <taxon>Bacteroidota</taxon>
        <taxon>Cytophagia</taxon>
        <taxon>Cytophagales</taxon>
        <taxon>Hymenobacteraceae</taxon>
        <taxon>Hymenobacter</taxon>
    </lineage>
</organism>
<dbReference type="SUPFAM" id="SSF52025">
    <property type="entry name" value="PA domain"/>
    <property type="match status" value="1"/>
</dbReference>
<dbReference type="InterPro" id="IPR046450">
    <property type="entry name" value="PA_dom_sf"/>
</dbReference>
<proteinExistence type="predicted"/>
<feature type="chain" id="PRO_5045343058" evidence="1">
    <location>
        <begin position="20"/>
        <end position="553"/>
    </location>
</feature>
<comment type="caution">
    <text evidence="3">The sequence shown here is derived from an EMBL/GenBank/DDBJ whole genome shotgun (WGS) entry which is preliminary data.</text>
</comment>
<dbReference type="PANTHER" id="PTHR12147:SF26">
    <property type="entry name" value="PEPTIDASE M28 DOMAIN-CONTAINING PROTEIN"/>
    <property type="match status" value="1"/>
</dbReference>
<dbReference type="Gene3D" id="3.40.630.10">
    <property type="entry name" value="Zn peptidases"/>
    <property type="match status" value="1"/>
</dbReference>
<feature type="signal peptide" evidence="1">
    <location>
        <begin position="1"/>
        <end position="19"/>
    </location>
</feature>
<dbReference type="Proteomes" id="UP000626554">
    <property type="component" value="Unassembled WGS sequence"/>
</dbReference>
<evidence type="ECO:0000313" key="4">
    <source>
        <dbReference type="Proteomes" id="UP000626554"/>
    </source>
</evidence>